<protein>
    <recommendedName>
        <fullName evidence="4">WG repeat-containing protein</fullName>
    </recommendedName>
</protein>
<accession>A0A365XP71</accession>
<comment type="caution">
    <text evidence="2">The sequence shown here is derived from an EMBL/GenBank/DDBJ whole genome shotgun (WGS) entry which is preliminary data.</text>
</comment>
<feature type="signal peptide" evidence="1">
    <location>
        <begin position="1"/>
        <end position="22"/>
    </location>
</feature>
<keyword evidence="3" id="KW-1185">Reference proteome</keyword>
<organism evidence="2 3">
    <name type="scientific">Chitinophaga flava</name>
    <dbReference type="NCBI Taxonomy" id="2259036"/>
    <lineage>
        <taxon>Bacteria</taxon>
        <taxon>Pseudomonadati</taxon>
        <taxon>Bacteroidota</taxon>
        <taxon>Chitinophagia</taxon>
        <taxon>Chitinophagales</taxon>
        <taxon>Chitinophagaceae</taxon>
        <taxon>Chitinophaga</taxon>
    </lineage>
</organism>
<evidence type="ECO:0000313" key="2">
    <source>
        <dbReference type="EMBL" id="RBL88143.1"/>
    </source>
</evidence>
<dbReference type="PANTHER" id="PTHR37841">
    <property type="entry name" value="GLR2918 PROTEIN"/>
    <property type="match status" value="1"/>
</dbReference>
<feature type="chain" id="PRO_5016727373" description="WG repeat-containing protein" evidence="1">
    <location>
        <begin position="23"/>
        <end position="598"/>
    </location>
</feature>
<name>A0A365XP71_9BACT</name>
<keyword evidence="1" id="KW-0732">Signal</keyword>
<evidence type="ECO:0008006" key="4">
    <source>
        <dbReference type="Google" id="ProtNLM"/>
    </source>
</evidence>
<dbReference type="RefSeq" id="WP_113619970.1">
    <property type="nucleotide sequence ID" value="NZ_QFFJ01000003.1"/>
</dbReference>
<dbReference type="PANTHER" id="PTHR37841:SF1">
    <property type="entry name" value="DUF3298 DOMAIN-CONTAINING PROTEIN"/>
    <property type="match status" value="1"/>
</dbReference>
<dbReference type="InterPro" id="IPR032774">
    <property type="entry name" value="WG_beta_rep"/>
</dbReference>
<gene>
    <name evidence="2" type="ORF">DF182_31990</name>
</gene>
<dbReference type="EMBL" id="QFFJ01000003">
    <property type="protein sequence ID" value="RBL88143.1"/>
    <property type="molecule type" value="Genomic_DNA"/>
</dbReference>
<evidence type="ECO:0000313" key="3">
    <source>
        <dbReference type="Proteomes" id="UP000253410"/>
    </source>
</evidence>
<dbReference type="Pfam" id="PF14903">
    <property type="entry name" value="WG_beta_rep"/>
    <property type="match status" value="3"/>
</dbReference>
<evidence type="ECO:0000256" key="1">
    <source>
        <dbReference type="SAM" id="SignalP"/>
    </source>
</evidence>
<sequence>MKSIFVWVVVLTLITLSCHQLAAQNLYLADLAKVKEFLNSKLEIINLVQPAGKQRATISYPKINDTTMEAILTKPEWFPVNDVKQIDEVMHCVLVNNALHYTYTEYNSTNIAEITNSEVFKSLGMLLVGDIYCYSDYSSYSRFYKNHAGKVVMEHYPMEVARLPVSLQQRVKDSIASYAKRMAEEDEKRRKAALENAVHVANDFHGGLAAIGVAGTETDKDGNSVTLYGYIDTAGVLIQDEPYYLKASDYQEHYALVMNPNTDLWEYIPDQYAGNIDGEFQHAYLFNEHRALVYRDVGFGFIDTQGAQVTRMQYDDARSFSEGMAAVMYEKKWGFVDLSGKEALILQFDNAHDFKGGYALVGKEGDRRYRSYYIGKDGQVAYEFRSNERAVPATLNELRNETLLPGDFYDGIAIIERDGKQIYINITGKEVIRVKSRGCELTLHHFVNGYARVEACGKMGLIDRNGDWVIPSVYDEIGNMSDDRIAVMRNGNWGFADKSGRIIINPGVADPPGAVQKEASFDYVSNFSEGLAVVKVNGKYGYIDINGHWFIKPTLKNARPFKNGFACVVFSEGNKEWKYIRRDGTQIPIYLPDPNTEF</sequence>
<dbReference type="Proteomes" id="UP000253410">
    <property type="component" value="Unassembled WGS sequence"/>
</dbReference>
<dbReference type="OrthoDB" id="5464673at2"/>
<dbReference type="AlphaFoldDB" id="A0A365XP71"/>
<dbReference type="SUPFAM" id="SSF69360">
    <property type="entry name" value="Cell wall binding repeat"/>
    <property type="match status" value="1"/>
</dbReference>
<dbReference type="PROSITE" id="PS51257">
    <property type="entry name" value="PROKAR_LIPOPROTEIN"/>
    <property type="match status" value="1"/>
</dbReference>
<proteinExistence type="predicted"/>
<reference evidence="2 3" key="1">
    <citation type="submission" date="2018-05" db="EMBL/GenBank/DDBJ databases">
        <title>Chitinophaga sp. K3CV102501T nov., isolated from isolated from a monsoon evergreen broad-leaved forest soil.</title>
        <authorList>
            <person name="Lv Y."/>
        </authorList>
    </citation>
    <scope>NUCLEOTIDE SEQUENCE [LARGE SCALE GENOMIC DNA]</scope>
    <source>
        <strain evidence="2 3">GDMCC 1.1325</strain>
    </source>
</reference>